<dbReference type="EMBL" id="KV417281">
    <property type="protein sequence ID" value="KZO96993.1"/>
    <property type="molecule type" value="Genomic_DNA"/>
</dbReference>
<organism evidence="2 3">
    <name type="scientific">Calocera viscosa (strain TUFC12733)</name>
    <dbReference type="NCBI Taxonomy" id="1330018"/>
    <lineage>
        <taxon>Eukaryota</taxon>
        <taxon>Fungi</taxon>
        <taxon>Dikarya</taxon>
        <taxon>Basidiomycota</taxon>
        <taxon>Agaricomycotina</taxon>
        <taxon>Dacrymycetes</taxon>
        <taxon>Dacrymycetales</taxon>
        <taxon>Dacrymycetaceae</taxon>
        <taxon>Calocera</taxon>
    </lineage>
</organism>
<dbReference type="AlphaFoldDB" id="A0A167MRK6"/>
<accession>A0A167MRK6</accession>
<evidence type="ECO:0000313" key="2">
    <source>
        <dbReference type="EMBL" id="KZO96993.1"/>
    </source>
</evidence>
<gene>
    <name evidence="2" type="ORF">CALVIDRAFT_563221</name>
</gene>
<dbReference type="Proteomes" id="UP000076738">
    <property type="component" value="Unassembled WGS sequence"/>
</dbReference>
<feature type="compositionally biased region" description="Polar residues" evidence="1">
    <location>
        <begin position="116"/>
        <end position="127"/>
    </location>
</feature>
<evidence type="ECO:0000256" key="1">
    <source>
        <dbReference type="SAM" id="MobiDB-lite"/>
    </source>
</evidence>
<name>A0A167MRK6_CALVF</name>
<sequence length="145" mass="15929">MKFKNWPDIEPSESVKFMAEVYVATSLLLGQSVRPPAAKLNFPPDVDFGSITLDNMNPRTLQLTRCVLDYRRTPGAFKDGEFNYQGMADYLDAASASSDGLTTSATTEVVQDHKSPTQNSDSMSAPQVTGLRRRKPVIPLSSPDD</sequence>
<feature type="region of interest" description="Disordered" evidence="1">
    <location>
        <begin position="101"/>
        <end position="145"/>
    </location>
</feature>
<proteinExistence type="predicted"/>
<reference evidence="2 3" key="1">
    <citation type="journal article" date="2016" name="Mol. Biol. Evol.">
        <title>Comparative Genomics of Early-Diverging Mushroom-Forming Fungi Provides Insights into the Origins of Lignocellulose Decay Capabilities.</title>
        <authorList>
            <person name="Nagy L.G."/>
            <person name="Riley R."/>
            <person name="Tritt A."/>
            <person name="Adam C."/>
            <person name="Daum C."/>
            <person name="Floudas D."/>
            <person name="Sun H."/>
            <person name="Yadav J.S."/>
            <person name="Pangilinan J."/>
            <person name="Larsson K.H."/>
            <person name="Matsuura K."/>
            <person name="Barry K."/>
            <person name="Labutti K."/>
            <person name="Kuo R."/>
            <person name="Ohm R.A."/>
            <person name="Bhattacharya S.S."/>
            <person name="Shirouzu T."/>
            <person name="Yoshinaga Y."/>
            <person name="Martin F.M."/>
            <person name="Grigoriev I.V."/>
            <person name="Hibbett D.S."/>
        </authorList>
    </citation>
    <scope>NUCLEOTIDE SEQUENCE [LARGE SCALE GENOMIC DNA]</scope>
    <source>
        <strain evidence="2 3">TUFC12733</strain>
    </source>
</reference>
<evidence type="ECO:0000313" key="3">
    <source>
        <dbReference type="Proteomes" id="UP000076738"/>
    </source>
</evidence>
<keyword evidence="3" id="KW-1185">Reference proteome</keyword>
<protein>
    <submittedName>
        <fullName evidence="2">Uncharacterized protein</fullName>
    </submittedName>
</protein>